<accession>A0A6H1Z7L7</accession>
<evidence type="ECO:0000313" key="2">
    <source>
        <dbReference type="EMBL" id="QJA72186.1"/>
    </source>
</evidence>
<reference evidence="1" key="1">
    <citation type="submission" date="2020-03" db="EMBL/GenBank/DDBJ databases">
        <title>The deep terrestrial virosphere.</title>
        <authorList>
            <person name="Holmfeldt K."/>
            <person name="Nilsson E."/>
            <person name="Simone D."/>
            <person name="Lopez-Fernandez M."/>
            <person name="Wu X."/>
            <person name="de Brujin I."/>
            <person name="Lundin D."/>
            <person name="Andersson A."/>
            <person name="Bertilsson S."/>
            <person name="Dopson M."/>
        </authorList>
    </citation>
    <scope>NUCLEOTIDE SEQUENCE</scope>
    <source>
        <strain evidence="2">MM415A02862</strain>
        <strain evidence="1">MM415B03485</strain>
    </source>
</reference>
<name>A0A6H1Z7L7_9ZZZZ</name>
<proteinExistence type="predicted"/>
<evidence type="ECO:0000313" key="1">
    <source>
        <dbReference type="EMBL" id="QJA43285.1"/>
    </source>
</evidence>
<dbReference type="AlphaFoldDB" id="A0A6H1Z7L7"/>
<sequence>MLYGWRVSRLVHSKATYKKYCQLLTLGGVKQEFPEYTDASYMCLGIRDINRDSLPYWSVVSGKIKLKNKHLSNTPNW</sequence>
<organism evidence="1">
    <name type="scientific">viral metagenome</name>
    <dbReference type="NCBI Taxonomy" id="1070528"/>
    <lineage>
        <taxon>unclassified sequences</taxon>
        <taxon>metagenomes</taxon>
        <taxon>organismal metagenomes</taxon>
    </lineage>
</organism>
<gene>
    <name evidence="2" type="ORF">MM415A02862_0010</name>
    <name evidence="1" type="ORF">MM415B03485_0010</name>
</gene>
<dbReference type="EMBL" id="MT141931">
    <property type="protein sequence ID" value="QJA72186.1"/>
    <property type="molecule type" value="Genomic_DNA"/>
</dbReference>
<protein>
    <submittedName>
        <fullName evidence="1">Uncharacterized protein</fullName>
    </submittedName>
</protein>
<dbReference type="EMBL" id="MT142959">
    <property type="protein sequence ID" value="QJA43285.1"/>
    <property type="molecule type" value="Genomic_DNA"/>
</dbReference>